<protein>
    <recommendedName>
        <fullName evidence="6">HTH luxR-type domain-containing protein</fullName>
    </recommendedName>
</protein>
<gene>
    <name evidence="4" type="ORF">T190607A01A_11355</name>
</gene>
<feature type="repeat" description="TPR" evidence="1">
    <location>
        <begin position="366"/>
        <end position="399"/>
    </location>
</feature>
<evidence type="ECO:0000256" key="2">
    <source>
        <dbReference type="SAM" id="Coils"/>
    </source>
</evidence>
<evidence type="ECO:0000256" key="1">
    <source>
        <dbReference type="PROSITE-ProRule" id="PRU00339"/>
    </source>
</evidence>
<accession>A0ABM9NX68</accession>
<dbReference type="PANTHER" id="PTHR10098">
    <property type="entry name" value="RAPSYN-RELATED"/>
    <property type="match status" value="1"/>
</dbReference>
<proteinExistence type="predicted"/>
<dbReference type="Proteomes" id="UP001497416">
    <property type="component" value="Unassembled WGS sequence"/>
</dbReference>
<evidence type="ECO:0000256" key="3">
    <source>
        <dbReference type="SAM" id="Phobius"/>
    </source>
</evidence>
<sequence length="627" mass="73472">MSKQVLFSILFLTFCFQVFSQKSIEELTSQLEKTTEKKARFELLDELTKKTVNENSDRKIAFLKEYISLGKEFKEYDLFAKKSRFLIEHFTSIAQLDSTKYYVDEMLGYKKLFKDPTTEAHLLLKRASFFYNTDKYQKAIADYKRSGDIFIKENKGVINAADARLFTAQVYNDLNEFLNAVTNYEEAYKLYDELNDNFYKNFTLAELAGIYSQNGFHEKSIAEREKVLQNAKEIKDYTSLCYAYGNLAKIHQKVKNFDKVKKYIDSTTIYVDSVQNRQQKVMSNLFLANLNVDYNLDLDNVTEAEKYLEEAKTWVQKSSAPEFFQRMNYEYQAKVYSKKKDYRKAEEALKKVLALKGQEGQEEKVKSAEKELAKVYGATGQYKKAFEHLNTYLELEEANNKLIKDNTFLYYQSKFETERKDQEIFKKKTEIELLSKDKEIEKQKRRLTVAILLIVFLISFMVFYVLWRKAKRKRRALAREIVDLNTEVTTKKEEVNELLAETIIHLRSKEKLAENLSKLSHEEEGVSLRSIIADLKADKLEDSKIVILKQNIESLNYEFLKSLKNQHPNLTKTDIEVCSFIKIGLSRKEISSLRKTSIDAIKSTRFRLKKKLNLGADQSLDEYIKSI</sequence>
<keyword evidence="3" id="KW-1133">Transmembrane helix</keyword>
<evidence type="ECO:0000313" key="5">
    <source>
        <dbReference type="Proteomes" id="UP001497416"/>
    </source>
</evidence>
<name>A0ABM9NX68_9FLAO</name>
<dbReference type="PROSITE" id="PS50005">
    <property type="entry name" value="TPR"/>
    <property type="match status" value="1"/>
</dbReference>
<organism evidence="4 5">
    <name type="scientific">Tenacibaculum platacis</name>
    <dbReference type="NCBI Taxonomy" id="3137852"/>
    <lineage>
        <taxon>Bacteria</taxon>
        <taxon>Pseudomonadati</taxon>
        <taxon>Bacteroidota</taxon>
        <taxon>Flavobacteriia</taxon>
        <taxon>Flavobacteriales</taxon>
        <taxon>Flavobacteriaceae</taxon>
        <taxon>Tenacibaculum</taxon>
    </lineage>
</organism>
<keyword evidence="3" id="KW-0812">Transmembrane</keyword>
<feature type="coiled-coil region" evidence="2">
    <location>
        <begin position="474"/>
        <end position="501"/>
    </location>
</feature>
<dbReference type="EMBL" id="CAXIXY010000003">
    <property type="protein sequence ID" value="CAL2082400.1"/>
    <property type="molecule type" value="Genomic_DNA"/>
</dbReference>
<dbReference type="SUPFAM" id="SSF46894">
    <property type="entry name" value="C-terminal effector domain of the bipartite response regulators"/>
    <property type="match status" value="1"/>
</dbReference>
<dbReference type="SMART" id="SM00028">
    <property type="entry name" value="TPR"/>
    <property type="match status" value="5"/>
</dbReference>
<dbReference type="Pfam" id="PF13181">
    <property type="entry name" value="TPR_8"/>
    <property type="match status" value="1"/>
</dbReference>
<dbReference type="InterPro" id="IPR019734">
    <property type="entry name" value="TPR_rpt"/>
</dbReference>
<keyword evidence="5" id="KW-1185">Reference proteome</keyword>
<comment type="caution">
    <text evidence="4">The sequence shown here is derived from an EMBL/GenBank/DDBJ whole genome shotgun (WGS) entry which is preliminary data.</text>
</comment>
<dbReference type="RefSeq" id="WP_348711275.1">
    <property type="nucleotide sequence ID" value="NZ_CAXIXY010000003.1"/>
</dbReference>
<dbReference type="Gene3D" id="1.25.40.10">
    <property type="entry name" value="Tetratricopeptide repeat domain"/>
    <property type="match status" value="2"/>
</dbReference>
<keyword evidence="1" id="KW-0802">TPR repeat</keyword>
<evidence type="ECO:0008006" key="6">
    <source>
        <dbReference type="Google" id="ProtNLM"/>
    </source>
</evidence>
<dbReference type="InterPro" id="IPR016032">
    <property type="entry name" value="Sig_transdc_resp-reg_C-effctor"/>
</dbReference>
<dbReference type="InterPro" id="IPR011990">
    <property type="entry name" value="TPR-like_helical_dom_sf"/>
</dbReference>
<keyword evidence="3" id="KW-0472">Membrane</keyword>
<feature type="transmembrane region" description="Helical" evidence="3">
    <location>
        <begin position="447"/>
        <end position="467"/>
    </location>
</feature>
<reference evidence="4 5" key="1">
    <citation type="submission" date="2024-05" db="EMBL/GenBank/DDBJ databases">
        <authorList>
            <person name="Duchaud E."/>
        </authorList>
    </citation>
    <scope>NUCLEOTIDE SEQUENCE [LARGE SCALE GENOMIC DNA]</scope>
    <source>
        <strain evidence="4">Ena-SAMPLE-TAB-13-05-2024-13:56:06:370-140302</strain>
    </source>
</reference>
<evidence type="ECO:0000313" key="4">
    <source>
        <dbReference type="EMBL" id="CAL2082400.1"/>
    </source>
</evidence>
<dbReference type="SUPFAM" id="SSF48452">
    <property type="entry name" value="TPR-like"/>
    <property type="match status" value="1"/>
</dbReference>
<keyword evidence="2" id="KW-0175">Coiled coil</keyword>